<dbReference type="InterPro" id="IPR036409">
    <property type="entry name" value="Aldolase_II/adducin_N_sf"/>
</dbReference>
<evidence type="ECO:0000313" key="2">
    <source>
        <dbReference type="Proteomes" id="UP000494249"/>
    </source>
</evidence>
<evidence type="ECO:0000313" key="1">
    <source>
        <dbReference type="EMBL" id="CAB3733708.1"/>
    </source>
</evidence>
<gene>
    <name evidence="1" type="ORF">LMG22037_05819</name>
</gene>
<dbReference type="RefSeq" id="WP_035483071.1">
    <property type="nucleotide sequence ID" value="NZ_CADFGL010000045.1"/>
</dbReference>
<protein>
    <submittedName>
        <fullName evidence="1">Uncharacterized protein</fullName>
    </submittedName>
</protein>
<dbReference type="AlphaFoldDB" id="A0A6J5CD34"/>
<sequence>MSYLPSSRLNLGKLTKPFILMMNMERACRVQVAIQSTGEKTYPVPREVCELTARQYETWADAEKKAGGDPFGREWSAYLQRLEATTSSYRD</sequence>
<dbReference type="Gene3D" id="3.40.225.10">
    <property type="entry name" value="Class II aldolase/adducin N-terminal domain"/>
    <property type="match status" value="1"/>
</dbReference>
<proteinExistence type="predicted"/>
<name>A0A6J5CD34_9BURK</name>
<dbReference type="Proteomes" id="UP000494249">
    <property type="component" value="Unassembled WGS sequence"/>
</dbReference>
<accession>A0A6J5CD34</accession>
<reference evidence="1 2" key="1">
    <citation type="submission" date="2020-04" db="EMBL/GenBank/DDBJ databases">
        <authorList>
            <person name="De Canck E."/>
        </authorList>
    </citation>
    <scope>NUCLEOTIDE SEQUENCE [LARGE SCALE GENOMIC DNA]</scope>
    <source>
        <strain evidence="1 2">LMG 22037</strain>
    </source>
</reference>
<organism evidence="1 2">
    <name type="scientific">Paraburkholderia phenoliruptrix</name>
    <dbReference type="NCBI Taxonomy" id="252970"/>
    <lineage>
        <taxon>Bacteria</taxon>
        <taxon>Pseudomonadati</taxon>
        <taxon>Pseudomonadota</taxon>
        <taxon>Betaproteobacteria</taxon>
        <taxon>Burkholderiales</taxon>
        <taxon>Burkholderiaceae</taxon>
        <taxon>Paraburkholderia</taxon>
    </lineage>
</organism>
<dbReference type="EMBL" id="CADIKB010000047">
    <property type="protein sequence ID" value="CAB3733708.1"/>
    <property type="molecule type" value="Genomic_DNA"/>
</dbReference>